<name>A0A7I7S2K5_9MYCO</name>
<feature type="compositionally biased region" description="Low complexity" evidence="1">
    <location>
        <begin position="144"/>
        <end position="161"/>
    </location>
</feature>
<feature type="compositionally biased region" description="Low complexity" evidence="1">
    <location>
        <begin position="315"/>
        <end position="324"/>
    </location>
</feature>
<keyword evidence="4" id="KW-1185">Reference proteome</keyword>
<evidence type="ECO:0000313" key="4">
    <source>
        <dbReference type="Proteomes" id="UP000467428"/>
    </source>
</evidence>
<accession>A0A7I7S2K5</accession>
<gene>
    <name evidence="3" type="ORF">MARA_43910</name>
</gene>
<proteinExistence type="predicted"/>
<feature type="compositionally biased region" description="Low complexity" evidence="1">
    <location>
        <begin position="50"/>
        <end position="85"/>
    </location>
</feature>
<feature type="chain" id="PRO_5029517203" evidence="2">
    <location>
        <begin position="31"/>
        <end position="430"/>
    </location>
</feature>
<dbReference type="AlphaFoldDB" id="A0A7I7S2K5"/>
<keyword evidence="2" id="KW-0732">Signal</keyword>
<evidence type="ECO:0000256" key="1">
    <source>
        <dbReference type="SAM" id="MobiDB-lite"/>
    </source>
</evidence>
<feature type="signal peptide" evidence="2">
    <location>
        <begin position="1"/>
        <end position="30"/>
    </location>
</feature>
<sequence>MVTRARIAAAACLVASGLLVTGGSASLAFASPEDGTSGDTAGGTTGTGTGQAADPTGTAPTPGTTPGSTTGSTGTSGPATGPTSTVGNGRNDVEPTPGSGTVTGTPSTPTASKPPEPPLSVDPQTGEDPTGELGEADPEATAKSGSDPSSTGTPSPAAAVEAPVTEPAVAPDPVVIVPGQEGLVALADPTTPEELVPAFQWPWSWWFNAQPPSGDSGGGGSTGEQPVFNPPRLPQMQLPRLQFPDLTQLPGTLTQIPGQWVTDFTTFAQPWLEAVTGLATAASQLPFQPITLPVFPPGTGAGAGPGGGGGGANAGGATIPGVPRLAPPAAAPRPEGTPDLGKPAEQAPLPEQQPTTPVATAAGNQLLPAPTYRMGYVEYLRAAGLGQVAAVAVPGVTGILVLTGAGGLIGYRQARAGRAVHAGGPARFMG</sequence>
<feature type="region of interest" description="Disordered" evidence="1">
    <location>
        <begin position="208"/>
        <end position="231"/>
    </location>
</feature>
<feature type="region of interest" description="Disordered" evidence="1">
    <location>
        <begin position="300"/>
        <end position="357"/>
    </location>
</feature>
<reference evidence="3 4" key="1">
    <citation type="journal article" date="2019" name="Emerg. Microbes Infect.">
        <title>Comprehensive subspecies identification of 175 nontuberculous mycobacteria species based on 7547 genomic profiles.</title>
        <authorList>
            <person name="Matsumoto Y."/>
            <person name="Kinjo T."/>
            <person name="Motooka D."/>
            <person name="Nabeya D."/>
            <person name="Jung N."/>
            <person name="Uechi K."/>
            <person name="Horii T."/>
            <person name="Iida T."/>
            <person name="Fujita J."/>
            <person name="Nakamura S."/>
        </authorList>
    </citation>
    <scope>NUCLEOTIDE SEQUENCE [LARGE SCALE GENOMIC DNA]</scope>
    <source>
        <strain evidence="3 4">JCM 18538</strain>
    </source>
</reference>
<dbReference type="RefSeq" id="WP_235887238.1">
    <property type="nucleotide sequence ID" value="NZ_AP022593.1"/>
</dbReference>
<feature type="compositionally biased region" description="Gly residues" evidence="1">
    <location>
        <begin position="40"/>
        <end position="49"/>
    </location>
</feature>
<geneLocation type="plasmid" evidence="4">
    <name>pjcm18538 dna</name>
</geneLocation>
<evidence type="ECO:0000313" key="3">
    <source>
        <dbReference type="EMBL" id="BBY50923.1"/>
    </source>
</evidence>
<feature type="compositionally biased region" description="Gly residues" evidence="1">
    <location>
        <begin position="300"/>
        <end position="314"/>
    </location>
</feature>
<dbReference type="EMBL" id="AP022593">
    <property type="protein sequence ID" value="BBY50923.1"/>
    <property type="molecule type" value="Genomic_DNA"/>
</dbReference>
<feature type="region of interest" description="Disordered" evidence="1">
    <location>
        <begin position="31"/>
        <end position="161"/>
    </location>
</feature>
<evidence type="ECO:0000256" key="2">
    <source>
        <dbReference type="SAM" id="SignalP"/>
    </source>
</evidence>
<organism evidence="3 4">
    <name type="scientific">Mycolicibacterium arabiense</name>
    <dbReference type="NCBI Taxonomy" id="1286181"/>
    <lineage>
        <taxon>Bacteria</taxon>
        <taxon>Bacillati</taxon>
        <taxon>Actinomycetota</taxon>
        <taxon>Actinomycetes</taxon>
        <taxon>Mycobacteriales</taxon>
        <taxon>Mycobacteriaceae</taxon>
        <taxon>Mycolicibacterium</taxon>
    </lineage>
</organism>
<dbReference type="KEGG" id="marz:MARA_43910"/>
<protein>
    <submittedName>
        <fullName evidence="3">Uncharacterized protein</fullName>
    </submittedName>
</protein>
<feature type="compositionally biased region" description="Low complexity" evidence="1">
    <location>
        <begin position="95"/>
        <end position="111"/>
    </location>
</feature>
<feature type="compositionally biased region" description="Low complexity" evidence="1">
    <location>
        <begin position="343"/>
        <end position="357"/>
    </location>
</feature>
<dbReference type="Proteomes" id="UP000467428">
    <property type="component" value="Chromosome"/>
</dbReference>